<dbReference type="PROSITE" id="PS51323">
    <property type="entry name" value="IGFBP_N_2"/>
    <property type="match status" value="1"/>
</dbReference>
<evidence type="ECO:0000256" key="5">
    <source>
        <dbReference type="ARBA" id="ARBA00023157"/>
    </source>
</evidence>
<feature type="domain" description="IGFBP N-terminal" evidence="7">
    <location>
        <begin position="9"/>
        <end position="82"/>
    </location>
</feature>
<dbReference type="InterPro" id="IPR000867">
    <property type="entry name" value="IGFBP-like"/>
</dbReference>
<dbReference type="InterPro" id="IPR000884">
    <property type="entry name" value="TSP1_rpt"/>
</dbReference>
<comment type="similarity">
    <text evidence="2">Belongs to the CCN family.</text>
</comment>
<dbReference type="Pfam" id="PF00219">
    <property type="entry name" value="IGFBP"/>
    <property type="match status" value="1"/>
</dbReference>
<dbReference type="SMART" id="SM00214">
    <property type="entry name" value="VWC"/>
    <property type="match status" value="1"/>
</dbReference>
<protein>
    <recommendedName>
        <fullName evidence="10">WNT1-inducible-signaling pathway protein 2</fullName>
    </recommendedName>
</protein>
<dbReference type="GO" id="GO:0008201">
    <property type="term" value="F:heparin binding"/>
    <property type="evidence" value="ECO:0007669"/>
    <property type="project" value="TreeGrafter"/>
</dbReference>
<dbReference type="Pfam" id="PF00093">
    <property type="entry name" value="VWC"/>
    <property type="match status" value="1"/>
</dbReference>
<evidence type="ECO:0008006" key="10">
    <source>
        <dbReference type="Google" id="ProtNLM"/>
    </source>
</evidence>
<dbReference type="GO" id="GO:0005615">
    <property type="term" value="C:extracellular space"/>
    <property type="evidence" value="ECO:0007669"/>
    <property type="project" value="TreeGrafter"/>
</dbReference>
<dbReference type="InterPro" id="IPR009030">
    <property type="entry name" value="Growth_fac_rcpt_cys_sf"/>
</dbReference>
<keyword evidence="3" id="KW-0964">Secreted</keyword>
<dbReference type="GO" id="GO:0005178">
    <property type="term" value="F:integrin binding"/>
    <property type="evidence" value="ECO:0007669"/>
    <property type="project" value="TreeGrafter"/>
</dbReference>
<evidence type="ECO:0000256" key="1">
    <source>
        <dbReference type="ARBA" id="ARBA00004613"/>
    </source>
</evidence>
<dbReference type="InterPro" id="IPR017891">
    <property type="entry name" value="Insulin_GF-bd_Cys-rich_CS"/>
</dbReference>
<dbReference type="OrthoDB" id="365605at2759"/>
<dbReference type="Pfam" id="PF19035">
    <property type="entry name" value="TSP1_CCN"/>
    <property type="match status" value="1"/>
</dbReference>
<dbReference type="SUPFAM" id="SSF57184">
    <property type="entry name" value="Growth factor receptor domain"/>
    <property type="match status" value="1"/>
</dbReference>
<dbReference type="InterPro" id="IPR050941">
    <property type="entry name" value="CCN"/>
</dbReference>
<evidence type="ECO:0000256" key="4">
    <source>
        <dbReference type="ARBA" id="ARBA00022729"/>
    </source>
</evidence>
<dbReference type="Gene3D" id="2.10.70.10">
    <property type="entry name" value="Complement Module, domain 1"/>
    <property type="match status" value="1"/>
</dbReference>
<dbReference type="PROSITE" id="PS50092">
    <property type="entry name" value="TSP1"/>
    <property type="match status" value="1"/>
</dbReference>
<sequence length="291" mass="31800">MMLYFHQISAQLCPSQCTCSWAPTRCPPGVPLLLDGCGCCKICARRLGEPCNQIYLCDQTKELVCDYSTSKDGGRSGTCNYNDDDSCDVDGKVYQDGETFQPSCKLQCKCEDGGVTCVPLCSEDVQLPTPTCPFPHRVTVPGKCCPQWRCDGHPSSLETGLTQTAPINCPEWSTEWGACSALCGMGISSRVTNQNPFCRLESQHRLCMVRPCGAPSAATGITACKPTLVSSHPIRWETQDCVSIRTFWPTFCGSCGRRHCVPYQTVNELVAFQCTAGLSMKLMMFIVSCVC</sequence>
<dbReference type="GO" id="GO:0045597">
    <property type="term" value="P:positive regulation of cell differentiation"/>
    <property type="evidence" value="ECO:0007669"/>
    <property type="project" value="TreeGrafter"/>
</dbReference>
<dbReference type="GO" id="GO:0031012">
    <property type="term" value="C:extracellular matrix"/>
    <property type="evidence" value="ECO:0007669"/>
    <property type="project" value="TreeGrafter"/>
</dbReference>
<dbReference type="InterPro" id="IPR001007">
    <property type="entry name" value="VWF_dom"/>
</dbReference>
<dbReference type="Proteomes" id="UP000228934">
    <property type="component" value="Unassembled WGS sequence"/>
</dbReference>
<dbReference type="EMBL" id="KV925082">
    <property type="protein sequence ID" value="PIO37895.1"/>
    <property type="molecule type" value="Genomic_DNA"/>
</dbReference>
<evidence type="ECO:0000313" key="8">
    <source>
        <dbReference type="EMBL" id="PIO37895.1"/>
    </source>
</evidence>
<evidence type="ECO:0000256" key="3">
    <source>
        <dbReference type="ARBA" id="ARBA00022525"/>
    </source>
</evidence>
<dbReference type="AlphaFoldDB" id="A0A2G9SCT8"/>
<dbReference type="PANTHER" id="PTHR11348">
    <property type="entry name" value="CONNECTIVE TISSUE GROWTH FACTOR-RELATED"/>
    <property type="match status" value="1"/>
</dbReference>
<organism evidence="8 9">
    <name type="scientific">Aquarana catesbeiana</name>
    <name type="common">American bullfrog</name>
    <name type="synonym">Rana catesbeiana</name>
    <dbReference type="NCBI Taxonomy" id="8400"/>
    <lineage>
        <taxon>Eukaryota</taxon>
        <taxon>Metazoa</taxon>
        <taxon>Chordata</taxon>
        <taxon>Craniata</taxon>
        <taxon>Vertebrata</taxon>
        <taxon>Euteleostomi</taxon>
        <taxon>Amphibia</taxon>
        <taxon>Batrachia</taxon>
        <taxon>Anura</taxon>
        <taxon>Neobatrachia</taxon>
        <taxon>Ranoidea</taxon>
        <taxon>Ranidae</taxon>
        <taxon>Aquarana</taxon>
    </lineage>
</organism>
<evidence type="ECO:0000256" key="2">
    <source>
        <dbReference type="ARBA" id="ARBA00008125"/>
    </source>
</evidence>
<keyword evidence="5" id="KW-1015">Disulfide bond</keyword>
<dbReference type="PANTHER" id="PTHR11348:SF22">
    <property type="entry name" value="CCN FAMILY MEMBER 5"/>
    <property type="match status" value="1"/>
</dbReference>
<gene>
    <name evidence="8" type="ORF">AB205_0022170</name>
</gene>
<proteinExistence type="inferred from homology"/>
<keyword evidence="4" id="KW-0732">Signal</keyword>
<evidence type="ECO:0000259" key="6">
    <source>
        <dbReference type="PROSITE" id="PS50184"/>
    </source>
</evidence>
<dbReference type="InterPro" id="IPR043973">
    <property type="entry name" value="TSP1_CCN"/>
</dbReference>
<dbReference type="PROSITE" id="PS00222">
    <property type="entry name" value="IGFBP_N_1"/>
    <property type="match status" value="1"/>
</dbReference>
<dbReference type="GO" id="GO:0007165">
    <property type="term" value="P:signal transduction"/>
    <property type="evidence" value="ECO:0007669"/>
    <property type="project" value="InterPro"/>
</dbReference>
<reference evidence="9" key="1">
    <citation type="journal article" date="2017" name="Nat. Commun.">
        <title>The North American bullfrog draft genome provides insight into hormonal regulation of long noncoding RNA.</title>
        <authorList>
            <person name="Hammond S.A."/>
            <person name="Warren R.L."/>
            <person name="Vandervalk B.P."/>
            <person name="Kucuk E."/>
            <person name="Khan H."/>
            <person name="Gibb E.A."/>
            <person name="Pandoh P."/>
            <person name="Kirk H."/>
            <person name="Zhao Y."/>
            <person name="Jones M."/>
            <person name="Mungall A.J."/>
            <person name="Coope R."/>
            <person name="Pleasance S."/>
            <person name="Moore R.A."/>
            <person name="Holt R.A."/>
            <person name="Round J.M."/>
            <person name="Ohora S."/>
            <person name="Walle B.V."/>
            <person name="Veldhoen N."/>
            <person name="Helbing C.C."/>
            <person name="Birol I."/>
        </authorList>
    </citation>
    <scope>NUCLEOTIDE SEQUENCE [LARGE SCALE GENOMIC DNA]</scope>
</reference>
<dbReference type="PROSITE" id="PS50184">
    <property type="entry name" value="VWFC_2"/>
    <property type="match status" value="1"/>
</dbReference>
<evidence type="ECO:0000313" key="9">
    <source>
        <dbReference type="Proteomes" id="UP000228934"/>
    </source>
</evidence>
<dbReference type="PROSITE" id="PS01208">
    <property type="entry name" value="VWFC_1"/>
    <property type="match status" value="1"/>
</dbReference>
<feature type="domain" description="VWFC" evidence="6">
    <location>
        <begin position="85"/>
        <end position="151"/>
    </location>
</feature>
<dbReference type="GO" id="GO:0007155">
    <property type="term" value="P:cell adhesion"/>
    <property type="evidence" value="ECO:0007669"/>
    <property type="project" value="TreeGrafter"/>
</dbReference>
<keyword evidence="9" id="KW-1185">Reference proteome</keyword>
<accession>A0A2G9SCT8</accession>
<evidence type="ECO:0000259" key="7">
    <source>
        <dbReference type="PROSITE" id="PS51323"/>
    </source>
</evidence>
<dbReference type="SMART" id="SM00121">
    <property type="entry name" value="IB"/>
    <property type="match status" value="1"/>
</dbReference>
<comment type="subcellular location">
    <subcellularLocation>
        <location evidence="1">Secreted</location>
    </subcellularLocation>
</comment>
<name>A0A2G9SCT8_AQUCT</name>